<feature type="region of interest" description="Disordered" evidence="1">
    <location>
        <begin position="1"/>
        <end position="22"/>
    </location>
</feature>
<accession>A0A0A9C3J5</accession>
<protein>
    <submittedName>
        <fullName evidence="2">Uncharacterized protein</fullName>
    </submittedName>
</protein>
<sequence>MPVKSESNFHHSPSPIYQGIQV</sequence>
<proteinExistence type="predicted"/>
<evidence type="ECO:0000313" key="2">
    <source>
        <dbReference type="EMBL" id="JAD70111.1"/>
    </source>
</evidence>
<evidence type="ECO:0000256" key="1">
    <source>
        <dbReference type="SAM" id="MobiDB-lite"/>
    </source>
</evidence>
<organism evidence="2">
    <name type="scientific">Arundo donax</name>
    <name type="common">Giant reed</name>
    <name type="synonym">Donax arundinaceus</name>
    <dbReference type="NCBI Taxonomy" id="35708"/>
    <lineage>
        <taxon>Eukaryota</taxon>
        <taxon>Viridiplantae</taxon>
        <taxon>Streptophyta</taxon>
        <taxon>Embryophyta</taxon>
        <taxon>Tracheophyta</taxon>
        <taxon>Spermatophyta</taxon>
        <taxon>Magnoliopsida</taxon>
        <taxon>Liliopsida</taxon>
        <taxon>Poales</taxon>
        <taxon>Poaceae</taxon>
        <taxon>PACMAD clade</taxon>
        <taxon>Arundinoideae</taxon>
        <taxon>Arundineae</taxon>
        <taxon>Arundo</taxon>
    </lineage>
</organism>
<reference evidence="2" key="2">
    <citation type="journal article" date="2015" name="Data Brief">
        <title>Shoot transcriptome of the giant reed, Arundo donax.</title>
        <authorList>
            <person name="Barrero R.A."/>
            <person name="Guerrero F.D."/>
            <person name="Moolhuijzen P."/>
            <person name="Goolsby J.A."/>
            <person name="Tidwell J."/>
            <person name="Bellgard S.E."/>
            <person name="Bellgard M.I."/>
        </authorList>
    </citation>
    <scope>NUCLEOTIDE SEQUENCE</scope>
    <source>
        <tissue evidence="2">Shoot tissue taken approximately 20 cm above the soil surface</tissue>
    </source>
</reference>
<dbReference type="EMBL" id="GBRH01227784">
    <property type="protein sequence ID" value="JAD70111.1"/>
    <property type="molecule type" value="Transcribed_RNA"/>
</dbReference>
<reference evidence="2" key="1">
    <citation type="submission" date="2014-09" db="EMBL/GenBank/DDBJ databases">
        <authorList>
            <person name="Magalhaes I.L.F."/>
            <person name="Oliveira U."/>
            <person name="Santos F.R."/>
            <person name="Vidigal T.H.D.A."/>
            <person name="Brescovit A.D."/>
            <person name="Santos A.J."/>
        </authorList>
    </citation>
    <scope>NUCLEOTIDE SEQUENCE</scope>
    <source>
        <tissue evidence="2">Shoot tissue taken approximately 20 cm above the soil surface</tissue>
    </source>
</reference>
<dbReference type="AlphaFoldDB" id="A0A0A9C3J5"/>
<name>A0A0A9C3J5_ARUDO</name>